<gene>
    <name evidence="1" type="ORF">GCM10009098_10700</name>
</gene>
<proteinExistence type="predicted"/>
<name>A0ABN1DJG0_9GAMM</name>
<organism evidence="1 2">
    <name type="scientific">Rheinheimera aquimaris</name>
    <dbReference type="NCBI Taxonomy" id="412437"/>
    <lineage>
        <taxon>Bacteria</taxon>
        <taxon>Pseudomonadati</taxon>
        <taxon>Pseudomonadota</taxon>
        <taxon>Gammaproteobacteria</taxon>
        <taxon>Chromatiales</taxon>
        <taxon>Chromatiaceae</taxon>
        <taxon>Rheinheimera</taxon>
    </lineage>
</organism>
<evidence type="ECO:0000313" key="2">
    <source>
        <dbReference type="Proteomes" id="UP001501169"/>
    </source>
</evidence>
<dbReference type="RefSeq" id="WP_226766084.1">
    <property type="nucleotide sequence ID" value="NZ_BAAAEO010000002.1"/>
</dbReference>
<evidence type="ECO:0000313" key="1">
    <source>
        <dbReference type="EMBL" id="GAA0545025.1"/>
    </source>
</evidence>
<dbReference type="EMBL" id="BAAAEO010000002">
    <property type="protein sequence ID" value="GAA0545025.1"/>
    <property type="molecule type" value="Genomic_DNA"/>
</dbReference>
<dbReference type="Proteomes" id="UP001501169">
    <property type="component" value="Unassembled WGS sequence"/>
</dbReference>
<protein>
    <submittedName>
        <fullName evidence="1">SapC family protein</fullName>
    </submittedName>
</protein>
<dbReference type="InterPro" id="IPR010836">
    <property type="entry name" value="SapC"/>
</dbReference>
<accession>A0ABN1DJG0</accession>
<reference evidence="1 2" key="1">
    <citation type="journal article" date="2019" name="Int. J. Syst. Evol. Microbiol.">
        <title>The Global Catalogue of Microorganisms (GCM) 10K type strain sequencing project: providing services to taxonomists for standard genome sequencing and annotation.</title>
        <authorList>
            <consortium name="The Broad Institute Genomics Platform"/>
            <consortium name="The Broad Institute Genome Sequencing Center for Infectious Disease"/>
            <person name="Wu L."/>
            <person name="Ma J."/>
        </authorList>
    </citation>
    <scope>NUCLEOTIDE SEQUENCE [LARGE SCALE GENOMIC DNA]</scope>
    <source>
        <strain evidence="1 2">JCM 14331</strain>
    </source>
</reference>
<keyword evidence="2" id="KW-1185">Reference proteome</keyword>
<sequence>MAQHAVLDNISHKDIRIISQRGADFGDNVSLTTAFISEFMQLQSWYPLFFRHKSDNNSYEPVALLGLKPGQNLFLQPQGWQAGYVPLSMQRQPFLIGFQQQVENGVPQQVPVVCIDLDHPRVSQTQGEPVFLPDGGSSPLLQQATAVLQQIQHGHQQNQAFCQTLAELELLQSTTLELSYHGAVHKLTGLHSVATDKLNKLTAEQLQLLQHQGYLQALYLMQASTGNIAKLLSKMENQPG</sequence>
<comment type="caution">
    <text evidence="1">The sequence shown here is derived from an EMBL/GenBank/DDBJ whole genome shotgun (WGS) entry which is preliminary data.</text>
</comment>
<dbReference type="Pfam" id="PF07277">
    <property type="entry name" value="SapC"/>
    <property type="match status" value="1"/>
</dbReference>